<evidence type="ECO:0000256" key="2">
    <source>
        <dbReference type="ARBA" id="ARBA00022741"/>
    </source>
</evidence>
<dbReference type="Pfam" id="PF01624">
    <property type="entry name" value="MutS_I"/>
    <property type="match status" value="1"/>
</dbReference>
<evidence type="ECO:0000259" key="7">
    <source>
        <dbReference type="PROSITE" id="PS00486"/>
    </source>
</evidence>
<feature type="domain" description="DNA mismatch repair proteins mutS family" evidence="7">
    <location>
        <begin position="805"/>
        <end position="821"/>
    </location>
</feature>
<name>A0A1E3P534_WICAA</name>
<dbReference type="GO" id="GO:0005634">
    <property type="term" value="C:nucleus"/>
    <property type="evidence" value="ECO:0007669"/>
    <property type="project" value="TreeGrafter"/>
</dbReference>
<sequence>MRWSSNSPTNQSRSPTVHTISLGTLPKKLSKVEKVLNQEKPDQYEINEFKKRDLPPSLKAVREMMDKYKDYVVITQLGSFFELYFEHAVEYSPKLNLTLAKRNLKESAIPMAGFPLSQLDRHLKVLVQDLNVGVAIVEQFKNETGIDNEVQKVTRRLTRIITPGTLVDEVFLNEQENNYLLSVDFPDTAFKREALPDLKVGLAWTDLSVGSIFVQETTLKDLISTITRIKPSEILLDEKLVPEQLESGEWYSELVELKRYFRKFQALPSLQKTLDLYNHMFSSFSKTAENTMKELTQKETAALRNLLQYIENHLPDSPINLQLPVRQIPENIMQIDTRTSDALELHKTFKDEGRKGSLISSVKRTVTQSGARLLSQWISAPSTDLKEIKNRQALVTLFFKNTIFRTNVIAKLTEVHDISRIVQRFALGRGTALDLVYLARSIEVVGSLQSILKMEAVKSKANAKVLEEYLENYDSLENLSKTILDNLDEVALLQTIRSEQEELEKEIAPSQKSQLDEELVNSDSFLWTVRPNASKGLSKLHEMHNSLLNEKAALIEHLEKVLLVDLKFKSVEFKFSPSLGYQLYLRAYKGSDHDRLKELLPEATISQKSSSTKWLNYPNWSSLGSKIDSIKHKIRAEEENVIKMLKKDVVRQSLPLRNVANWLDFLDVTSSFAVLSLDRNLVCPSVDDSLELEIKNGRHLVVEEGLKQSLKNFTPNNFEIGKNDQMWVISGPNMGGKSTFLRQNAIIVILAQIGCYVPAESARIGIVDKIFSRVGAADDLYNEMSTFMVEMVETSYILKGATVRSLAILDEVGRGTSGREGLAIAFATLDHMVKVNRCRGLFATHFGQELHGLLSENSSMDRVTFKRTKIGYFNNKLLFDHTLEDGISEKSYAINVAALAGFPKEALLIADKALKTLQ</sequence>
<organism evidence="8 9">
    <name type="scientific">Wickerhamomyces anomalus (strain ATCC 58044 / CBS 1984 / NCYC 433 / NRRL Y-366-8)</name>
    <name type="common">Yeast</name>
    <name type="synonym">Hansenula anomala</name>
    <dbReference type="NCBI Taxonomy" id="683960"/>
    <lineage>
        <taxon>Eukaryota</taxon>
        <taxon>Fungi</taxon>
        <taxon>Dikarya</taxon>
        <taxon>Ascomycota</taxon>
        <taxon>Saccharomycotina</taxon>
        <taxon>Saccharomycetes</taxon>
        <taxon>Phaffomycetales</taxon>
        <taxon>Wickerhamomycetaceae</taxon>
        <taxon>Wickerhamomyces</taxon>
    </lineage>
</organism>
<evidence type="ECO:0000256" key="5">
    <source>
        <dbReference type="ARBA" id="ARBA00023125"/>
    </source>
</evidence>
<dbReference type="Proteomes" id="UP000094112">
    <property type="component" value="Unassembled WGS sequence"/>
</dbReference>
<dbReference type="InterPro" id="IPR027417">
    <property type="entry name" value="P-loop_NTPase"/>
</dbReference>
<dbReference type="PIRSF" id="PIRSF037677">
    <property type="entry name" value="DNA_mis_repair_Msh6"/>
    <property type="match status" value="1"/>
</dbReference>
<dbReference type="InterPro" id="IPR045076">
    <property type="entry name" value="MutS"/>
</dbReference>
<dbReference type="InterPro" id="IPR007696">
    <property type="entry name" value="DNA_mismatch_repair_MutS_core"/>
</dbReference>
<dbReference type="RefSeq" id="XP_019039742.1">
    <property type="nucleotide sequence ID" value="XM_019181623.1"/>
</dbReference>
<dbReference type="SMART" id="SM00533">
    <property type="entry name" value="MUTSd"/>
    <property type="match status" value="1"/>
</dbReference>
<dbReference type="SUPFAM" id="SSF52540">
    <property type="entry name" value="P-loop containing nucleoside triphosphate hydrolases"/>
    <property type="match status" value="1"/>
</dbReference>
<dbReference type="Gene3D" id="1.10.1420.10">
    <property type="match status" value="2"/>
</dbReference>
<proteinExistence type="inferred from homology"/>
<dbReference type="InterPro" id="IPR016151">
    <property type="entry name" value="DNA_mismatch_repair_MutS_N"/>
</dbReference>
<keyword evidence="5" id="KW-0238">DNA-binding</keyword>
<evidence type="ECO:0000256" key="4">
    <source>
        <dbReference type="ARBA" id="ARBA00022840"/>
    </source>
</evidence>
<dbReference type="Gene3D" id="3.30.420.110">
    <property type="entry name" value="MutS, connector domain"/>
    <property type="match status" value="1"/>
</dbReference>
<dbReference type="SUPFAM" id="SSF53150">
    <property type="entry name" value="DNA repair protein MutS, domain II"/>
    <property type="match status" value="1"/>
</dbReference>
<dbReference type="GO" id="GO:0005739">
    <property type="term" value="C:mitochondrion"/>
    <property type="evidence" value="ECO:0007669"/>
    <property type="project" value="EnsemblFungi"/>
</dbReference>
<reference evidence="8 9" key="1">
    <citation type="journal article" date="2016" name="Proc. Natl. Acad. Sci. U.S.A.">
        <title>Comparative genomics of biotechnologically important yeasts.</title>
        <authorList>
            <person name="Riley R."/>
            <person name="Haridas S."/>
            <person name="Wolfe K.H."/>
            <person name="Lopes M.R."/>
            <person name="Hittinger C.T."/>
            <person name="Goeker M."/>
            <person name="Salamov A.A."/>
            <person name="Wisecaver J.H."/>
            <person name="Long T.M."/>
            <person name="Calvey C.H."/>
            <person name="Aerts A.L."/>
            <person name="Barry K.W."/>
            <person name="Choi C."/>
            <person name="Clum A."/>
            <person name="Coughlan A.Y."/>
            <person name="Deshpande S."/>
            <person name="Douglass A.P."/>
            <person name="Hanson S.J."/>
            <person name="Klenk H.-P."/>
            <person name="LaButti K.M."/>
            <person name="Lapidus A."/>
            <person name="Lindquist E.A."/>
            <person name="Lipzen A.M."/>
            <person name="Meier-Kolthoff J.P."/>
            <person name="Ohm R.A."/>
            <person name="Otillar R.P."/>
            <person name="Pangilinan J.L."/>
            <person name="Peng Y."/>
            <person name="Rokas A."/>
            <person name="Rosa C.A."/>
            <person name="Scheuner C."/>
            <person name="Sibirny A.A."/>
            <person name="Slot J.C."/>
            <person name="Stielow J.B."/>
            <person name="Sun H."/>
            <person name="Kurtzman C.P."/>
            <person name="Blackwell M."/>
            <person name="Grigoriev I.V."/>
            <person name="Jeffries T.W."/>
        </authorList>
    </citation>
    <scope>NUCLEOTIDE SEQUENCE [LARGE SCALE GENOMIC DNA]</scope>
    <source>
        <strain evidence="9">ATCC 58044 / CBS 1984 / NCYC 433 / NRRL Y-366-8</strain>
    </source>
</reference>
<keyword evidence="9" id="KW-1185">Reference proteome</keyword>
<dbReference type="Pfam" id="PF00488">
    <property type="entry name" value="MutS_V"/>
    <property type="match status" value="1"/>
</dbReference>
<protein>
    <recommendedName>
        <fullName evidence="7">DNA mismatch repair proteins mutS family domain-containing protein</fullName>
    </recommendedName>
</protein>
<gene>
    <name evidence="8" type="ORF">WICANDRAFT_29545</name>
</gene>
<keyword evidence="2" id="KW-0547">Nucleotide-binding</keyword>
<dbReference type="NCBIfam" id="NF003810">
    <property type="entry name" value="PRK05399.1"/>
    <property type="match status" value="1"/>
</dbReference>
<dbReference type="OrthoDB" id="2534523at2759"/>
<evidence type="ECO:0000313" key="8">
    <source>
        <dbReference type="EMBL" id="ODQ60535.1"/>
    </source>
</evidence>
<evidence type="ECO:0000313" key="9">
    <source>
        <dbReference type="Proteomes" id="UP000094112"/>
    </source>
</evidence>
<dbReference type="STRING" id="683960.A0A1E3P534"/>
<keyword evidence="6" id="KW-0234">DNA repair</keyword>
<dbReference type="GeneID" id="30198869"/>
<evidence type="ECO:0000256" key="1">
    <source>
        <dbReference type="ARBA" id="ARBA00006271"/>
    </source>
</evidence>
<dbReference type="Pfam" id="PF05188">
    <property type="entry name" value="MutS_II"/>
    <property type="match status" value="1"/>
</dbReference>
<keyword evidence="4" id="KW-0067">ATP-binding</keyword>
<accession>A0A1E3P534</accession>
<dbReference type="SUPFAM" id="SSF55271">
    <property type="entry name" value="DNA repair protein MutS, domain I"/>
    <property type="match status" value="1"/>
</dbReference>
<dbReference type="GO" id="GO:0140664">
    <property type="term" value="F:ATP-dependent DNA damage sensor activity"/>
    <property type="evidence" value="ECO:0007669"/>
    <property type="project" value="InterPro"/>
</dbReference>
<dbReference type="GO" id="GO:0032139">
    <property type="term" value="F:dinucleotide insertion or deletion binding"/>
    <property type="evidence" value="ECO:0007669"/>
    <property type="project" value="EnsemblFungi"/>
</dbReference>
<dbReference type="AlphaFoldDB" id="A0A1E3P534"/>
<dbReference type="InterPro" id="IPR036678">
    <property type="entry name" value="MutS_con_dom_sf"/>
</dbReference>
<dbReference type="FunFam" id="3.40.50.300:FF:001238">
    <property type="entry name" value="DNA mismatch repair protein"/>
    <property type="match status" value="1"/>
</dbReference>
<dbReference type="PROSITE" id="PS00486">
    <property type="entry name" value="DNA_MISMATCH_REPAIR_2"/>
    <property type="match status" value="1"/>
</dbReference>
<keyword evidence="3" id="KW-0227">DNA damage</keyword>
<dbReference type="EMBL" id="KV454209">
    <property type="protein sequence ID" value="ODQ60535.1"/>
    <property type="molecule type" value="Genomic_DNA"/>
</dbReference>
<dbReference type="PANTHER" id="PTHR11361:SF34">
    <property type="entry name" value="DNA MISMATCH REPAIR PROTEIN MSH1, MITOCHONDRIAL"/>
    <property type="match status" value="1"/>
</dbReference>
<dbReference type="Pfam" id="PF05192">
    <property type="entry name" value="MutS_III"/>
    <property type="match status" value="1"/>
</dbReference>
<dbReference type="GO" id="GO:0043504">
    <property type="term" value="P:mitochondrial DNA repair"/>
    <property type="evidence" value="ECO:0007669"/>
    <property type="project" value="EnsemblFungi"/>
</dbReference>
<dbReference type="InterPro" id="IPR017261">
    <property type="entry name" value="DNA_mismatch_repair_MutS/MSH"/>
</dbReference>
<dbReference type="InterPro" id="IPR007695">
    <property type="entry name" value="DNA_mismatch_repair_MutS-lik_N"/>
</dbReference>
<dbReference type="InterPro" id="IPR000432">
    <property type="entry name" value="DNA_mismatch_repair_MutS_C"/>
</dbReference>
<evidence type="ECO:0000256" key="3">
    <source>
        <dbReference type="ARBA" id="ARBA00022763"/>
    </source>
</evidence>
<dbReference type="SMART" id="SM00534">
    <property type="entry name" value="MUTSac"/>
    <property type="match status" value="1"/>
</dbReference>
<dbReference type="GO" id="GO:0005524">
    <property type="term" value="F:ATP binding"/>
    <property type="evidence" value="ECO:0007669"/>
    <property type="project" value="UniProtKB-KW"/>
</dbReference>
<evidence type="ECO:0000256" key="6">
    <source>
        <dbReference type="ARBA" id="ARBA00023204"/>
    </source>
</evidence>
<dbReference type="PANTHER" id="PTHR11361">
    <property type="entry name" value="DNA MISMATCH REPAIR PROTEIN MUTS FAMILY MEMBER"/>
    <property type="match status" value="1"/>
</dbReference>
<comment type="similarity">
    <text evidence="1">Belongs to the DNA mismatch repair MutS family.</text>
</comment>
<dbReference type="GO" id="GO:0032137">
    <property type="term" value="F:guanine/thymine mispair binding"/>
    <property type="evidence" value="ECO:0007669"/>
    <property type="project" value="EnsemblFungi"/>
</dbReference>
<dbReference type="GO" id="GO:0007005">
    <property type="term" value="P:mitochondrion organization"/>
    <property type="evidence" value="ECO:0007669"/>
    <property type="project" value="EnsemblFungi"/>
</dbReference>
<dbReference type="GO" id="GO:0006298">
    <property type="term" value="P:mismatch repair"/>
    <property type="evidence" value="ECO:0007669"/>
    <property type="project" value="EnsemblFungi"/>
</dbReference>
<dbReference type="Gene3D" id="3.40.50.300">
    <property type="entry name" value="P-loop containing nucleotide triphosphate hydrolases"/>
    <property type="match status" value="1"/>
</dbReference>
<dbReference type="InterPro" id="IPR007860">
    <property type="entry name" value="DNA_mmatch_repair_MutS_con_dom"/>
</dbReference>
<dbReference type="Gene3D" id="3.40.1170.10">
    <property type="entry name" value="DNA repair protein MutS, domain I"/>
    <property type="match status" value="1"/>
</dbReference>
<dbReference type="SUPFAM" id="SSF48334">
    <property type="entry name" value="DNA repair protein MutS, domain III"/>
    <property type="match status" value="1"/>
</dbReference>
<dbReference type="InterPro" id="IPR036187">
    <property type="entry name" value="DNA_mismatch_repair_MutS_sf"/>
</dbReference>